<feature type="domain" description="PAC" evidence="7">
    <location>
        <begin position="87"/>
        <end position="141"/>
    </location>
</feature>
<dbReference type="InterPro" id="IPR013656">
    <property type="entry name" value="PAS_4"/>
</dbReference>
<dbReference type="InterPro" id="IPR035965">
    <property type="entry name" value="PAS-like_dom_sf"/>
</dbReference>
<dbReference type="PROSITE" id="PS50113">
    <property type="entry name" value="PAC"/>
    <property type="match status" value="2"/>
</dbReference>
<dbReference type="InterPro" id="IPR052162">
    <property type="entry name" value="Sensor_kinase/Photoreceptor"/>
</dbReference>
<dbReference type="PROSITE" id="PS50112">
    <property type="entry name" value="PAS"/>
    <property type="match status" value="1"/>
</dbReference>
<keyword evidence="5" id="KW-0418">Kinase</keyword>
<dbReference type="Proteomes" id="UP000559626">
    <property type="component" value="Unassembled WGS sequence"/>
</dbReference>
<dbReference type="PANTHER" id="PTHR43304">
    <property type="entry name" value="PHYTOCHROME-LIKE PROTEIN CPH1"/>
    <property type="match status" value="1"/>
</dbReference>
<dbReference type="NCBIfam" id="TIGR00229">
    <property type="entry name" value="sensory_box"/>
    <property type="match status" value="1"/>
</dbReference>
<evidence type="ECO:0000259" key="6">
    <source>
        <dbReference type="PROSITE" id="PS50112"/>
    </source>
</evidence>
<proteinExistence type="predicted"/>
<keyword evidence="3" id="KW-0597">Phosphoprotein</keyword>
<sequence length="434" mass="49543">MASLALPVDYQHLFRTLPENFLLIGPDPAATILDNTDSHVGVSLKSRASVVGKPFFEAYPATDESGAAEIRKSHQHVREHLTPHTMPLIRYDLVGPDGQLEELYWQATHYPVLDEQGQLRYILQRTQDVTAQLRASQAADEARRRLAEEQQRTRFILESLPVLVWTATASGQRDYFNARWLAFTGQPLGSQLHEGWLESLHPDDRAHVRQQWQASIAQGTPYQVEYRLRRADGQYRWMLSRATPQRSAADEITMWVGGVVDVHDQKRLVEEILEANEQQAVLSDQAYQNFKLVQQQRQLFYNLLLHAPAHICIVRGPEHRYEFANEEFLAFTQGVPVIGRTVAEVYPETVSQGLIAVLDRVLQTKEPYRGYERPLYLYDREGQLQEHFFNVLYDCFEEDGQPAGVTGYALDVTELVRARQQLQALLPPAAEAAS</sequence>
<dbReference type="Pfam" id="PF08448">
    <property type="entry name" value="PAS_4"/>
    <property type="match status" value="1"/>
</dbReference>
<dbReference type="InterPro" id="IPR000700">
    <property type="entry name" value="PAS-assoc_C"/>
</dbReference>
<dbReference type="Gene3D" id="3.30.450.20">
    <property type="entry name" value="PAS domain"/>
    <property type="match status" value="3"/>
</dbReference>
<dbReference type="InterPro" id="IPR001610">
    <property type="entry name" value="PAC"/>
</dbReference>
<keyword evidence="9" id="KW-1185">Reference proteome</keyword>
<evidence type="ECO:0000259" key="7">
    <source>
        <dbReference type="PROSITE" id="PS50113"/>
    </source>
</evidence>
<feature type="domain" description="PAS" evidence="6">
    <location>
        <begin position="149"/>
        <end position="219"/>
    </location>
</feature>
<evidence type="ECO:0000256" key="2">
    <source>
        <dbReference type="ARBA" id="ARBA00012438"/>
    </source>
</evidence>
<comment type="caution">
    <text evidence="8">The sequence shown here is derived from an EMBL/GenBank/DDBJ whole genome shotgun (WGS) entry which is preliminary data.</text>
</comment>
<accession>A0A7Y0ACT7</accession>
<dbReference type="InterPro" id="IPR013655">
    <property type="entry name" value="PAS_fold_3"/>
</dbReference>
<dbReference type="RefSeq" id="WP_169530249.1">
    <property type="nucleotide sequence ID" value="NZ_JABBGH010000001.1"/>
</dbReference>
<dbReference type="AlphaFoldDB" id="A0A7Y0ACT7"/>
<dbReference type="PANTHER" id="PTHR43304:SF1">
    <property type="entry name" value="PAC DOMAIN-CONTAINING PROTEIN"/>
    <property type="match status" value="1"/>
</dbReference>
<feature type="domain" description="PAC" evidence="7">
    <location>
        <begin position="222"/>
        <end position="274"/>
    </location>
</feature>
<dbReference type="GO" id="GO:0004673">
    <property type="term" value="F:protein histidine kinase activity"/>
    <property type="evidence" value="ECO:0007669"/>
    <property type="project" value="UniProtKB-EC"/>
</dbReference>
<comment type="catalytic activity">
    <reaction evidence="1">
        <text>ATP + protein L-histidine = ADP + protein N-phospho-L-histidine.</text>
        <dbReference type="EC" id="2.7.13.3"/>
    </reaction>
</comment>
<dbReference type="SMART" id="SM00091">
    <property type="entry name" value="PAS"/>
    <property type="match status" value="2"/>
</dbReference>
<dbReference type="SUPFAM" id="SSF55785">
    <property type="entry name" value="PYP-like sensor domain (PAS domain)"/>
    <property type="match status" value="2"/>
</dbReference>
<organism evidence="8 9">
    <name type="scientific">Hymenobacter polaris</name>
    <dbReference type="NCBI Taxonomy" id="2682546"/>
    <lineage>
        <taxon>Bacteria</taxon>
        <taxon>Pseudomonadati</taxon>
        <taxon>Bacteroidota</taxon>
        <taxon>Cytophagia</taxon>
        <taxon>Cytophagales</taxon>
        <taxon>Hymenobacteraceae</taxon>
        <taxon>Hymenobacter</taxon>
    </lineage>
</organism>
<dbReference type="Pfam" id="PF08447">
    <property type="entry name" value="PAS_3"/>
    <property type="match status" value="1"/>
</dbReference>
<evidence type="ECO:0000256" key="4">
    <source>
        <dbReference type="ARBA" id="ARBA00022679"/>
    </source>
</evidence>
<evidence type="ECO:0000256" key="5">
    <source>
        <dbReference type="ARBA" id="ARBA00022777"/>
    </source>
</evidence>
<dbReference type="CDD" id="cd00130">
    <property type="entry name" value="PAS"/>
    <property type="match status" value="1"/>
</dbReference>
<gene>
    <name evidence="8" type="ORF">HHL22_07185</name>
</gene>
<protein>
    <recommendedName>
        <fullName evidence="2">histidine kinase</fullName>
        <ecNumber evidence="2">2.7.13.3</ecNumber>
    </recommendedName>
</protein>
<name>A0A7Y0ACT7_9BACT</name>
<evidence type="ECO:0000313" key="8">
    <source>
        <dbReference type="EMBL" id="NML64987.1"/>
    </source>
</evidence>
<evidence type="ECO:0000313" key="9">
    <source>
        <dbReference type="Proteomes" id="UP000559626"/>
    </source>
</evidence>
<dbReference type="EC" id="2.7.13.3" evidence="2"/>
<dbReference type="EMBL" id="JABBGH010000001">
    <property type="protein sequence ID" value="NML64987.1"/>
    <property type="molecule type" value="Genomic_DNA"/>
</dbReference>
<dbReference type="SMART" id="SM00086">
    <property type="entry name" value="PAC"/>
    <property type="match status" value="3"/>
</dbReference>
<dbReference type="InterPro" id="IPR000014">
    <property type="entry name" value="PAS"/>
</dbReference>
<dbReference type="FunFam" id="3.30.450.20:FF:000099">
    <property type="entry name" value="Sensory box sensor histidine kinase"/>
    <property type="match status" value="1"/>
</dbReference>
<reference evidence="8 9" key="1">
    <citation type="submission" date="2020-04" db="EMBL/GenBank/DDBJ databases">
        <title>Hymenobacter polaris sp. nov., isolated from Arctic soil.</title>
        <authorList>
            <person name="Dahal R.H."/>
        </authorList>
    </citation>
    <scope>NUCLEOTIDE SEQUENCE [LARGE SCALE GENOMIC DNA]</scope>
    <source>
        <strain evidence="8 9">RP-2-7</strain>
    </source>
</reference>
<keyword evidence="4" id="KW-0808">Transferase</keyword>
<evidence type="ECO:0000256" key="1">
    <source>
        <dbReference type="ARBA" id="ARBA00000085"/>
    </source>
</evidence>
<evidence type="ECO:0000256" key="3">
    <source>
        <dbReference type="ARBA" id="ARBA00022553"/>
    </source>
</evidence>